<dbReference type="GeneID" id="91424362"/>
<evidence type="ECO:0000313" key="3">
    <source>
        <dbReference type="Proteomes" id="UP000053271"/>
    </source>
</evidence>
<name>A0A101R2C2_9ACTN</name>
<keyword evidence="3" id="KW-1185">Reference proteome</keyword>
<gene>
    <name evidence="2" type="ORF">AQJ30_07020</name>
</gene>
<sequence length="368" mass="40263">MAEAEIILSHSRESGIVAIASGEQYPWAHTALAESGFRRDDEGVYHLPADGTGTTVVDLVTCAKRHRTSVHTSSRRFIGDAARDLARQLPDQWHASVEIYSHPSWQEDLVPWIWDSGELGRALQSERIPYAATLTDTVHGTTLLFIERPGRQLDYLVGAFAPEGLEEGYGDPHAPHSIVLPPFAGRAAQAVADRYLPSYEQAVHARRTAAIAAVLGDIRSERDTWQAMVASGRYSDATPLGAAALGSATEEFLDHAWRRFLVVVDHAPTLIDRCRPDSSPWPDDATALSRLADAVADAETLLDEVVHGGSVPPQERRARAWPAIETWLTNGERFLRQARVSAPHRRPALPVAAPASPLTASRPAQRSR</sequence>
<reference evidence="2 3" key="1">
    <citation type="submission" date="2015-10" db="EMBL/GenBank/DDBJ databases">
        <title>Draft genome sequence of Streptomyces longwoodensis DSM 41677, type strain for the species Streptomyces longwoodensis.</title>
        <authorList>
            <person name="Ruckert C."/>
            <person name="Winkler A."/>
            <person name="Kalinowski J."/>
            <person name="Kampfer P."/>
            <person name="Glaeser S."/>
        </authorList>
    </citation>
    <scope>NUCLEOTIDE SEQUENCE [LARGE SCALE GENOMIC DNA]</scope>
    <source>
        <strain evidence="2 3">DSM 41677</strain>
    </source>
</reference>
<feature type="compositionally biased region" description="Low complexity" evidence="1">
    <location>
        <begin position="348"/>
        <end position="361"/>
    </location>
</feature>
<organism evidence="2 3">
    <name type="scientific">Streptomyces longwoodensis</name>
    <dbReference type="NCBI Taxonomy" id="68231"/>
    <lineage>
        <taxon>Bacteria</taxon>
        <taxon>Bacillati</taxon>
        <taxon>Actinomycetota</taxon>
        <taxon>Actinomycetes</taxon>
        <taxon>Kitasatosporales</taxon>
        <taxon>Streptomycetaceae</taxon>
        <taxon>Streptomyces</taxon>
    </lineage>
</organism>
<evidence type="ECO:0000256" key="1">
    <source>
        <dbReference type="SAM" id="MobiDB-lite"/>
    </source>
</evidence>
<dbReference type="Proteomes" id="UP000053271">
    <property type="component" value="Unassembled WGS sequence"/>
</dbReference>
<feature type="region of interest" description="Disordered" evidence="1">
    <location>
        <begin position="345"/>
        <end position="368"/>
    </location>
</feature>
<dbReference type="EMBL" id="LMWS01000008">
    <property type="protein sequence ID" value="KUN40398.1"/>
    <property type="molecule type" value="Genomic_DNA"/>
</dbReference>
<comment type="caution">
    <text evidence="2">The sequence shown here is derived from an EMBL/GenBank/DDBJ whole genome shotgun (WGS) entry which is preliminary data.</text>
</comment>
<dbReference type="RefSeq" id="WP_067229981.1">
    <property type="nucleotide sequence ID" value="NZ_KQ948550.1"/>
</dbReference>
<protein>
    <submittedName>
        <fullName evidence="2">Uncharacterized protein</fullName>
    </submittedName>
</protein>
<proteinExistence type="predicted"/>
<evidence type="ECO:0000313" key="2">
    <source>
        <dbReference type="EMBL" id="KUN40398.1"/>
    </source>
</evidence>
<dbReference type="AlphaFoldDB" id="A0A101R2C2"/>
<accession>A0A101R2C2</accession>
<dbReference type="STRING" id="68231.AQJ30_07020"/>